<evidence type="ECO:0000256" key="7">
    <source>
        <dbReference type="ARBA" id="ARBA00023136"/>
    </source>
</evidence>
<feature type="domain" description="Mon2/Sec7/BIG1-like HUS" evidence="11">
    <location>
        <begin position="768"/>
        <end position="951"/>
    </location>
</feature>
<feature type="domain" description="Mon2/Sec7/BIG1-like dimerisation and cyclophilin-binding" evidence="13">
    <location>
        <begin position="590"/>
        <end position="759"/>
    </location>
</feature>
<dbReference type="InterPro" id="IPR015403">
    <property type="entry name" value="Mon2/Sec7/BIG1-like_HDS"/>
</dbReference>
<dbReference type="Proteomes" id="UP001175271">
    <property type="component" value="Unassembled WGS sequence"/>
</dbReference>
<keyword evidence="3" id="KW-0813">Transport</keyword>
<comment type="caution">
    <text evidence="14">The sequence shown here is derived from an EMBL/GenBank/DDBJ whole genome shotgun (WGS) entry which is preliminary data.</text>
</comment>
<dbReference type="GO" id="GO:0015031">
    <property type="term" value="P:protein transport"/>
    <property type="evidence" value="ECO:0007669"/>
    <property type="project" value="UniProtKB-KW"/>
</dbReference>
<feature type="domain" description="Mon2 C-terminal" evidence="12">
    <location>
        <begin position="1530"/>
        <end position="1704"/>
    </location>
</feature>
<dbReference type="CDD" id="cd11557">
    <property type="entry name" value="ST7"/>
    <property type="match status" value="1"/>
</dbReference>
<evidence type="ECO:0000259" key="12">
    <source>
        <dbReference type="Pfam" id="PF16206"/>
    </source>
</evidence>
<dbReference type="Pfam" id="PF04184">
    <property type="entry name" value="ST7"/>
    <property type="match status" value="2"/>
</dbReference>
<proteinExistence type="inferred from homology"/>
<feature type="transmembrane region" description="Helical" evidence="9">
    <location>
        <begin position="55"/>
        <end position="78"/>
    </location>
</feature>
<feature type="domain" description="Mon2 C-terminal" evidence="12">
    <location>
        <begin position="1473"/>
        <end position="1523"/>
    </location>
</feature>
<comment type="similarity">
    <text evidence="2">Belongs to the ST7 family.</text>
</comment>
<keyword evidence="6 9" id="KW-1133">Transmembrane helix</keyword>
<evidence type="ECO:0000259" key="11">
    <source>
        <dbReference type="Pfam" id="PF12783"/>
    </source>
</evidence>
<dbReference type="InterPro" id="IPR032817">
    <property type="entry name" value="Mon2_C"/>
</dbReference>
<sequence>MLTRIKALLAQAWSYAWALWFLIVFGAVYMFRGPLKLSESIESASIYFNNLTPKFYVALTGTSSLVSGIILIFEWWYFKNGKLFEPFSSCRPLAVHAMTDVEEQNVNTAIFFTVALIIVIILVGTNATDSANGSEEGSENDEASDPNRIVPECKVWRNPTALFRGAEYNRLIEATGKEPLTYYDMNLSAQDHQNFFCAESDSERRDYEIMQVAWRERDSHSRINAAYKALEINSECAPALILLAEEECKTIGEVESTLKRALKAAEANYRRAQPQPVVRCEETPDAPYGRQACRDVNFLVFIRRRLAMCARRQGRLRESVKIMRDLIKEFSMLNVMNIHENLIEALLEQQAYADVQAVLARYDDIALPKSATICFTAALLKARTVADKFQFDSIQKRGLSAAEINAVEAIHRAVEFNPHVPKYLLEMKALILPPEHILKRGDSEAVAYAFWHLPHWKRIEGSLHLLDCTWQGTFRLLPKPLERGHLFYPYPSCTEAADRELLPSWHKVSVYPKREVHFLSLFAISFCIVTSISAVFAHYDPQRSSDFVQTFSELSCAGFWHVYEHLQSLIPDNLLDYSCYCQMNTGGANEAKKLVEYLLGDLRLLSTEAKKKQNAVKEAAESGLVKIRNISTSSTTDNLLQNLRSACSEILHPLILGCSSKHSRLVQISLQAIQRMLQYRIVEATSAPVIVNEIWQLMEAEIEEVRVLQTVTLFVTTELLCIVLALRLNFAKDPGVINAASAAVRQIFGCVFERIIQEDGMKPEELPDLCYLLKGDPLVFLIGIKDVKRTLALELLESVLKQYPSIFYKHSEFAELLKEHVCPLIIKLFSPNLKFMQTSSQHPHANSSSRASVNAVSSYIGGTMPVSPDRPFFPIAMRLLRIIVVLLTNYYQILVTECEIFLSLLLKFLESDKLLWQRAIALEVIHRIVNQGELLAWFCENYDMKQNSAKVVQNIVSGLTSFVQVCFLRSEAAGLVSNDDENAESLVQVAGQSGFLYKKTWVPYYSNITARRSILLDALEKHEAGNLPEGYCLSLTFNCISQYIDTVYSFISKQIEKQPDRLPTSKALFESSWSSALVAANMLLESSVDDSISDTILTGLSNMTTLACKLENTAGRDALINNFCQAILPPNYALRTLGTPVCTTSTSSLATSESKASKSTSDLMLDYENIPTHNQVIAVGTPCPTPGTTQALLGSSVMLTAKNMQVGRVLITVANVNGAQLRDCWHTVLGTLQHFIWILGMKPNTSGEFKTRGDTASAGDQSATGSAPVPTFLTEAVRPQVSVLSKMLNDLFEATANYDDVGLHHVIAALCKLSSESMMVSQNGVREPSFFGVAKLLQTGLANMERLEILWKPVTAHLIEISGHSYAALREWGAVALTTMIRNAMMLKKDNEFRVRQKLVIAPLKALCDVTFADVRRKQLDCLTYILQSNGQQLSPELWITIIEIVGAIVQKDVTFDESLVRQAYQALSLMVTDFLEILPLDCVQLLVETSAKFGAQQVELNISLSALQQLWTVSDFVRRRTSNLAVHESEAIWLVLYNCLSELCVDNRPPVRKSACQTFLHTVSTHGAALSAQTWRHMVWKVLFPMLDKVRALTRNAPTQKTDSAALGASNILIHHSRDTESKQWAETSVQTLTGVVKIFVAQRHVLVHLNDYQQIFDSILEYIEYSSTSDNSEMSLAALKSFHELLTDRSASQESKSNSTSSLHDDSNNFPSGLWLAAWNAWARITKSLVSSKITPLSSSGASNTEKNNDKHRVPSAVHLTTAMQVFIPLFEKIAGLVDPAELKHSRTLALFRGVVAVPVASDTAKPFATSSSADVSTTQKAVLECVKAMFDEMYRPNSPLRARLPDLMKLLADFAMLTIRAPTVEFRGRMEAEGQWVAPYLIPFAELSTKRLVEYYGLVAATPEVIRETSLIELVKCFGEIMKLKYNCIAQTSWKLAASSFITVCKIGIPLARDHGAIFKEFWGTFVIAVRDFIHTNSRSSVPLHADERKRHEFIDCQMVELIKFEILPYLPQLPDDFVTVLIDVLNRGSVSSVDSNGDSETYQHRVDLSRACFEALLSMSQMKAPDILQNSSVPNPSSLGSSAIGSLLARCKQVINGYAHDEITTGPRRLSQERVAEVTAVLQAIATLIIGVVDRQTTDPTQVDILKQIILIYPTVVSLIPCASGNPQVEQALMQTLNAFQTVMMFNVNSKKA</sequence>
<feature type="transmembrane region" description="Helical" evidence="9">
    <location>
        <begin position="106"/>
        <end position="124"/>
    </location>
</feature>
<evidence type="ECO:0000256" key="1">
    <source>
        <dbReference type="ARBA" id="ARBA00004141"/>
    </source>
</evidence>
<name>A0AA39H859_9BILA</name>
<comment type="subcellular location">
    <subcellularLocation>
        <location evidence="1">Membrane</location>
        <topology evidence="1">Multi-pass membrane protein</topology>
    </subcellularLocation>
</comment>
<dbReference type="Pfam" id="PF16213">
    <property type="entry name" value="DCB"/>
    <property type="match status" value="1"/>
</dbReference>
<dbReference type="InterPro" id="IPR032691">
    <property type="entry name" value="Mon2/Sec7/BIG1-like_HUS"/>
</dbReference>
<evidence type="ECO:0000256" key="2">
    <source>
        <dbReference type="ARBA" id="ARBA00009751"/>
    </source>
</evidence>
<keyword evidence="5" id="KW-0653">Protein transport</keyword>
<dbReference type="InterPro" id="IPR007311">
    <property type="entry name" value="ST7"/>
</dbReference>
<keyword evidence="15" id="KW-1185">Reference proteome</keyword>
<keyword evidence="7 9" id="KW-0472">Membrane</keyword>
<dbReference type="PANTHER" id="PTHR12745:SF6">
    <property type="entry name" value="PROTEIN ST7 HOMOLOG"/>
    <property type="match status" value="1"/>
</dbReference>
<evidence type="ECO:0000313" key="14">
    <source>
        <dbReference type="EMBL" id="KAK0399879.1"/>
    </source>
</evidence>
<evidence type="ECO:0000256" key="6">
    <source>
        <dbReference type="ARBA" id="ARBA00022989"/>
    </source>
</evidence>
<dbReference type="InterPro" id="IPR032629">
    <property type="entry name" value="DCB_dom"/>
</dbReference>
<feature type="domain" description="Mon2/Sec7/BIG1-like HDS" evidence="10">
    <location>
        <begin position="1397"/>
        <end position="1469"/>
    </location>
</feature>
<evidence type="ECO:0000259" key="10">
    <source>
        <dbReference type="Pfam" id="PF09324"/>
    </source>
</evidence>
<evidence type="ECO:0000256" key="9">
    <source>
        <dbReference type="SAM" id="Phobius"/>
    </source>
</evidence>
<dbReference type="Pfam" id="PF12783">
    <property type="entry name" value="Sec7-like_HUS"/>
    <property type="match status" value="1"/>
</dbReference>
<evidence type="ECO:0000256" key="3">
    <source>
        <dbReference type="ARBA" id="ARBA00022448"/>
    </source>
</evidence>
<reference evidence="14" key="1">
    <citation type="submission" date="2023-06" db="EMBL/GenBank/DDBJ databases">
        <title>Genomic analysis of the entomopathogenic nematode Steinernema hermaphroditum.</title>
        <authorList>
            <person name="Schwarz E.M."/>
            <person name="Heppert J.K."/>
            <person name="Baniya A."/>
            <person name="Schwartz H.T."/>
            <person name="Tan C.-H."/>
            <person name="Antoshechkin I."/>
            <person name="Sternberg P.W."/>
            <person name="Goodrich-Blair H."/>
            <person name="Dillman A.R."/>
        </authorList>
    </citation>
    <scope>NUCLEOTIDE SEQUENCE</scope>
    <source>
        <strain evidence="14">PS9179</strain>
        <tissue evidence="14">Whole animal</tissue>
    </source>
</reference>
<dbReference type="Pfam" id="PF16206">
    <property type="entry name" value="Mon2_C"/>
    <property type="match status" value="3"/>
</dbReference>
<dbReference type="SUPFAM" id="SSF48371">
    <property type="entry name" value="ARM repeat"/>
    <property type="match status" value="3"/>
</dbReference>
<keyword evidence="4 9" id="KW-0812">Transmembrane</keyword>
<evidence type="ECO:0000256" key="4">
    <source>
        <dbReference type="ARBA" id="ARBA00022692"/>
    </source>
</evidence>
<gene>
    <name evidence="14" type="ORF">QR680_003255</name>
</gene>
<accession>A0AA39H859</accession>
<feature type="domain" description="Mon2 C-terminal" evidence="12">
    <location>
        <begin position="1716"/>
        <end position="2188"/>
    </location>
</feature>
<organism evidence="14 15">
    <name type="scientific">Steinernema hermaphroditum</name>
    <dbReference type="NCBI Taxonomy" id="289476"/>
    <lineage>
        <taxon>Eukaryota</taxon>
        <taxon>Metazoa</taxon>
        <taxon>Ecdysozoa</taxon>
        <taxon>Nematoda</taxon>
        <taxon>Chromadorea</taxon>
        <taxon>Rhabditida</taxon>
        <taxon>Tylenchina</taxon>
        <taxon>Panagrolaimomorpha</taxon>
        <taxon>Strongyloidoidea</taxon>
        <taxon>Steinernematidae</taxon>
        <taxon>Steinernema</taxon>
    </lineage>
</organism>
<feature type="transmembrane region" description="Helical" evidence="9">
    <location>
        <begin position="12"/>
        <end position="31"/>
    </location>
</feature>
<evidence type="ECO:0000259" key="13">
    <source>
        <dbReference type="Pfam" id="PF16213"/>
    </source>
</evidence>
<dbReference type="EMBL" id="JAUCMV010000005">
    <property type="protein sequence ID" value="KAK0399879.1"/>
    <property type="molecule type" value="Genomic_DNA"/>
</dbReference>
<evidence type="ECO:0000256" key="5">
    <source>
        <dbReference type="ARBA" id="ARBA00022927"/>
    </source>
</evidence>
<dbReference type="PANTHER" id="PTHR12745">
    <property type="entry name" value="SUPPRESSION OF TUMORIGENICITY 7"/>
    <property type="match status" value="1"/>
</dbReference>
<dbReference type="Pfam" id="PF09324">
    <property type="entry name" value="Sec7-like_HDS"/>
    <property type="match status" value="1"/>
</dbReference>
<evidence type="ECO:0000256" key="8">
    <source>
        <dbReference type="ARBA" id="ARBA00040270"/>
    </source>
</evidence>
<evidence type="ECO:0000313" key="15">
    <source>
        <dbReference type="Proteomes" id="UP001175271"/>
    </source>
</evidence>
<dbReference type="GO" id="GO:0016020">
    <property type="term" value="C:membrane"/>
    <property type="evidence" value="ECO:0007669"/>
    <property type="project" value="UniProtKB-SubCell"/>
</dbReference>
<protein>
    <recommendedName>
        <fullName evidence="8">Protein ST7 homolog</fullName>
    </recommendedName>
</protein>
<dbReference type="InterPro" id="IPR016024">
    <property type="entry name" value="ARM-type_fold"/>
</dbReference>